<reference evidence="1 2" key="1">
    <citation type="submission" date="2018-05" db="EMBL/GenBank/DDBJ databases">
        <title>A metagenomic window into the 2 km-deep terrestrial subsurface aquifer revealed taxonomically and functionally diverse microbial community comprising novel uncultured bacterial lineages.</title>
        <authorList>
            <person name="Kadnikov V.V."/>
            <person name="Mardanov A.V."/>
            <person name="Beletsky A.V."/>
            <person name="Banks D."/>
            <person name="Pimenov N.V."/>
            <person name="Frank Y.A."/>
            <person name="Karnachuk O.V."/>
            <person name="Ravin N.V."/>
        </authorList>
    </citation>
    <scope>NUCLEOTIDE SEQUENCE [LARGE SCALE GENOMIC DNA]</scope>
    <source>
        <strain evidence="1">BY5</strain>
    </source>
</reference>
<evidence type="ECO:0000313" key="2">
    <source>
        <dbReference type="Proteomes" id="UP000252355"/>
    </source>
</evidence>
<organism evidence="1 2">
    <name type="scientific">Candidatus Ozemobacter sibiricus</name>
    <dbReference type="NCBI Taxonomy" id="2268124"/>
    <lineage>
        <taxon>Bacteria</taxon>
        <taxon>Candidatus Ozemobacteria</taxon>
        <taxon>Candidatus Ozemobacterales</taxon>
        <taxon>Candidatus Ozemobacteraceae</taxon>
        <taxon>Candidatus Ozemobacter</taxon>
    </lineage>
</organism>
<name>A0A367ZKJ7_9BACT</name>
<evidence type="ECO:0000313" key="1">
    <source>
        <dbReference type="EMBL" id="RCK78626.1"/>
    </source>
</evidence>
<dbReference type="AlphaFoldDB" id="A0A367ZKJ7"/>
<comment type="caution">
    <text evidence="1">The sequence shown here is derived from an EMBL/GenBank/DDBJ whole genome shotgun (WGS) entry which is preliminary data.</text>
</comment>
<proteinExistence type="predicted"/>
<accession>A0A367ZKJ7</accession>
<protein>
    <submittedName>
        <fullName evidence="1">Uncharacterized protein</fullName>
    </submittedName>
</protein>
<gene>
    <name evidence="1" type="ORF">OZSIB_1348</name>
</gene>
<dbReference type="EMBL" id="QOQW01000021">
    <property type="protein sequence ID" value="RCK78626.1"/>
    <property type="molecule type" value="Genomic_DNA"/>
</dbReference>
<dbReference type="Proteomes" id="UP000252355">
    <property type="component" value="Unassembled WGS sequence"/>
</dbReference>
<sequence length="60" mass="6734">MVMAWAASLPSITTDEQEMLVGALFHAVAGRESALREFVELTAILDRFAPRWRTSNAIRE</sequence>